<dbReference type="PANTHER" id="PTHR10634:SF149">
    <property type="entry name" value="AN1-TYPE DOMAIN-CONTAINING PROTEIN-RELATED"/>
    <property type="match status" value="1"/>
</dbReference>
<accession>A0A6V7XIU5</accession>
<keyword evidence="1" id="KW-0479">Metal-binding</keyword>
<feature type="compositionally biased region" description="Low complexity" evidence="5">
    <location>
        <begin position="84"/>
        <end position="99"/>
    </location>
</feature>
<dbReference type="AlphaFoldDB" id="A0A6V7XIU5"/>
<dbReference type="GO" id="GO:0008270">
    <property type="term" value="F:zinc ion binding"/>
    <property type="evidence" value="ECO:0007669"/>
    <property type="project" value="UniProtKB-KW"/>
</dbReference>
<evidence type="ECO:0000256" key="1">
    <source>
        <dbReference type="ARBA" id="ARBA00022723"/>
    </source>
</evidence>
<dbReference type="PROSITE" id="PS51036">
    <property type="entry name" value="ZF_A20"/>
    <property type="match status" value="1"/>
</dbReference>
<evidence type="ECO:0000256" key="4">
    <source>
        <dbReference type="PROSITE-ProRule" id="PRU00449"/>
    </source>
</evidence>
<evidence type="ECO:0000256" key="2">
    <source>
        <dbReference type="ARBA" id="ARBA00022771"/>
    </source>
</evidence>
<dbReference type="InterPro" id="IPR050652">
    <property type="entry name" value="AN1_A20_ZnFinger"/>
</dbReference>
<dbReference type="InterPro" id="IPR035896">
    <property type="entry name" value="AN1-like_Znf"/>
</dbReference>
<dbReference type="OrthoDB" id="428577at2759"/>
<evidence type="ECO:0000256" key="3">
    <source>
        <dbReference type="ARBA" id="ARBA00022833"/>
    </source>
</evidence>
<dbReference type="PROSITE" id="PS51039">
    <property type="entry name" value="ZF_AN1"/>
    <property type="match status" value="1"/>
</dbReference>
<dbReference type="SMART" id="SM00154">
    <property type="entry name" value="ZnF_AN1"/>
    <property type="match status" value="1"/>
</dbReference>
<proteinExistence type="predicted"/>
<dbReference type="PANTHER" id="PTHR10634">
    <property type="entry name" value="AN1-TYPE ZINC FINGER PROTEIN"/>
    <property type="match status" value="1"/>
</dbReference>
<dbReference type="FunFam" id="4.10.1110.10:FF:000001">
    <property type="entry name" value="Zinc finger AN1-type containing 6"/>
    <property type="match status" value="1"/>
</dbReference>
<sequence>MGLRLNYPLIFLFFQFSNSTSTHILSKSFFVIRLGVQNMENQQQPPQNTPLCRGNCGFYGSSATEDLCSKCFKDMIQRKQETGTTTTTSSNNNSANNSAQRLASSVSGNNMGASDASTSIPEESESGAADASTDKVEAEYIDDSHTGTKVDAKYTDESGKRPVDLETASQATLTSDETPDNPSQQKKTKNRCQVCSKRVGLTGFDCRCGGLFCATHRYDNAHSCTYDYKTVGREQLRKSNPQVVSEKIQPI</sequence>
<dbReference type="Gene3D" id="1.20.5.4770">
    <property type="match status" value="1"/>
</dbReference>
<protein>
    <submittedName>
        <fullName evidence="8">Uncharacterized protein</fullName>
    </submittedName>
</protein>
<dbReference type="Pfam" id="PF01428">
    <property type="entry name" value="zf-AN1"/>
    <property type="match status" value="1"/>
</dbReference>
<evidence type="ECO:0000313" key="8">
    <source>
        <dbReference type="EMBL" id="CAD2199152.1"/>
    </source>
</evidence>
<dbReference type="Proteomes" id="UP000580250">
    <property type="component" value="Unassembled WGS sequence"/>
</dbReference>
<gene>
    <name evidence="8" type="ORF">MENT_LOCUS52522</name>
</gene>
<feature type="compositionally biased region" description="Polar residues" evidence="5">
    <location>
        <begin position="167"/>
        <end position="185"/>
    </location>
</feature>
<feature type="domain" description="A20-type" evidence="6">
    <location>
        <begin position="46"/>
        <end position="80"/>
    </location>
</feature>
<keyword evidence="2 4" id="KW-0863">Zinc-finger</keyword>
<reference evidence="8 9" key="1">
    <citation type="submission" date="2020-08" db="EMBL/GenBank/DDBJ databases">
        <authorList>
            <person name="Koutsovoulos G."/>
            <person name="Danchin GJ E."/>
        </authorList>
    </citation>
    <scope>NUCLEOTIDE SEQUENCE [LARGE SCALE GENOMIC DNA]</scope>
</reference>
<feature type="domain" description="AN1-type" evidence="7">
    <location>
        <begin position="186"/>
        <end position="232"/>
    </location>
</feature>
<feature type="compositionally biased region" description="Basic and acidic residues" evidence="5">
    <location>
        <begin position="132"/>
        <end position="164"/>
    </location>
</feature>
<dbReference type="EMBL" id="CAJEWN010001654">
    <property type="protein sequence ID" value="CAD2199152.1"/>
    <property type="molecule type" value="Genomic_DNA"/>
</dbReference>
<organism evidence="8 9">
    <name type="scientific">Meloidogyne enterolobii</name>
    <name type="common">Root-knot nematode worm</name>
    <name type="synonym">Meloidogyne mayaguensis</name>
    <dbReference type="NCBI Taxonomy" id="390850"/>
    <lineage>
        <taxon>Eukaryota</taxon>
        <taxon>Metazoa</taxon>
        <taxon>Ecdysozoa</taxon>
        <taxon>Nematoda</taxon>
        <taxon>Chromadorea</taxon>
        <taxon>Rhabditida</taxon>
        <taxon>Tylenchina</taxon>
        <taxon>Tylenchomorpha</taxon>
        <taxon>Tylenchoidea</taxon>
        <taxon>Meloidogynidae</taxon>
        <taxon>Meloidogyninae</taxon>
        <taxon>Meloidogyne</taxon>
    </lineage>
</organism>
<name>A0A6V7XIU5_MELEN</name>
<keyword evidence="3" id="KW-0862">Zinc</keyword>
<dbReference type="InterPro" id="IPR002653">
    <property type="entry name" value="Znf_A20"/>
</dbReference>
<dbReference type="Gene3D" id="4.10.1110.10">
    <property type="entry name" value="AN1-like Zinc finger"/>
    <property type="match status" value="1"/>
</dbReference>
<dbReference type="GO" id="GO:0003677">
    <property type="term" value="F:DNA binding"/>
    <property type="evidence" value="ECO:0007669"/>
    <property type="project" value="InterPro"/>
</dbReference>
<dbReference type="InterPro" id="IPR000058">
    <property type="entry name" value="Znf_AN1"/>
</dbReference>
<evidence type="ECO:0000259" key="6">
    <source>
        <dbReference type="PROSITE" id="PS51036"/>
    </source>
</evidence>
<evidence type="ECO:0000256" key="5">
    <source>
        <dbReference type="SAM" id="MobiDB-lite"/>
    </source>
</evidence>
<evidence type="ECO:0000259" key="7">
    <source>
        <dbReference type="PROSITE" id="PS51039"/>
    </source>
</evidence>
<dbReference type="SUPFAM" id="SSF118310">
    <property type="entry name" value="AN1-like Zinc finger"/>
    <property type="match status" value="1"/>
</dbReference>
<dbReference type="Pfam" id="PF01754">
    <property type="entry name" value="zf-A20"/>
    <property type="match status" value="1"/>
</dbReference>
<dbReference type="SUPFAM" id="SSF57716">
    <property type="entry name" value="Glucocorticoid receptor-like (DNA-binding domain)"/>
    <property type="match status" value="1"/>
</dbReference>
<feature type="region of interest" description="Disordered" evidence="5">
    <location>
        <begin position="82"/>
        <end position="190"/>
    </location>
</feature>
<comment type="caution">
    <text evidence="8">The sequence shown here is derived from an EMBL/GenBank/DDBJ whole genome shotgun (WGS) entry which is preliminary data.</text>
</comment>
<dbReference type="SMART" id="SM00259">
    <property type="entry name" value="ZnF_A20"/>
    <property type="match status" value="1"/>
</dbReference>
<feature type="compositionally biased region" description="Polar residues" evidence="5">
    <location>
        <begin position="100"/>
        <end position="121"/>
    </location>
</feature>
<evidence type="ECO:0000313" key="9">
    <source>
        <dbReference type="Proteomes" id="UP000580250"/>
    </source>
</evidence>